<keyword evidence="1" id="KW-0812">Transmembrane</keyword>
<feature type="transmembrane region" description="Helical" evidence="1">
    <location>
        <begin position="26"/>
        <end position="43"/>
    </location>
</feature>
<reference evidence="2 3" key="1">
    <citation type="journal article" date="2017" name="ISME J.">
        <title>Potential for microbial H2 and metal transformations associated with novel bacteria and archaea in deep terrestrial subsurface sediments.</title>
        <authorList>
            <person name="Hernsdorf A.W."/>
            <person name="Amano Y."/>
            <person name="Miyakawa K."/>
            <person name="Ise K."/>
            <person name="Suzuki Y."/>
            <person name="Anantharaman K."/>
            <person name="Probst A."/>
            <person name="Burstein D."/>
            <person name="Thomas B.C."/>
            <person name="Banfield J.F."/>
        </authorList>
    </citation>
    <scope>NUCLEOTIDE SEQUENCE [LARGE SCALE GENOMIC DNA]</scope>
    <source>
        <strain evidence="2">HGW-Actinobacteria-3</strain>
    </source>
</reference>
<keyword evidence="1" id="KW-0472">Membrane</keyword>
<proteinExistence type="predicted"/>
<accession>A0A2N3G4J5</accession>
<sequence length="59" mass="6713">MVTVRFQRPLRPKARPTAPKGLWGMVYWYSLYLIHQVIFAGMIRKIAERAALLAAAGRA</sequence>
<organism evidence="2 3">
    <name type="scientific">Candidatus Anoxymicrobium japonicum</name>
    <dbReference type="NCBI Taxonomy" id="2013648"/>
    <lineage>
        <taxon>Bacteria</taxon>
        <taxon>Bacillati</taxon>
        <taxon>Actinomycetota</taxon>
        <taxon>Candidatus Geothermincolia</taxon>
        <taxon>Candidatus Geothermincolales</taxon>
        <taxon>Candidatus Anoxymicrobiaceae</taxon>
        <taxon>Candidatus Anoxymicrobium</taxon>
    </lineage>
</organism>
<evidence type="ECO:0000313" key="2">
    <source>
        <dbReference type="EMBL" id="PKQ27518.1"/>
    </source>
</evidence>
<comment type="caution">
    <text evidence="2">The sequence shown here is derived from an EMBL/GenBank/DDBJ whole genome shotgun (WGS) entry which is preliminary data.</text>
</comment>
<dbReference type="AlphaFoldDB" id="A0A2N3G4J5"/>
<dbReference type="Proteomes" id="UP000233654">
    <property type="component" value="Unassembled WGS sequence"/>
</dbReference>
<protein>
    <submittedName>
        <fullName evidence="2">Uncharacterized protein</fullName>
    </submittedName>
</protein>
<evidence type="ECO:0000313" key="3">
    <source>
        <dbReference type="Proteomes" id="UP000233654"/>
    </source>
</evidence>
<dbReference type="EMBL" id="PHEX01000085">
    <property type="protein sequence ID" value="PKQ27518.1"/>
    <property type="molecule type" value="Genomic_DNA"/>
</dbReference>
<evidence type="ECO:0000256" key="1">
    <source>
        <dbReference type="SAM" id="Phobius"/>
    </source>
</evidence>
<keyword evidence="1" id="KW-1133">Transmembrane helix</keyword>
<name>A0A2N3G4J5_9ACTN</name>
<gene>
    <name evidence="2" type="ORF">CVT63_07595</name>
</gene>